<dbReference type="AlphaFoldDB" id="A0A1I4K5B9"/>
<evidence type="ECO:0000259" key="8">
    <source>
        <dbReference type="Pfam" id="PF04239"/>
    </source>
</evidence>
<evidence type="ECO:0000256" key="6">
    <source>
        <dbReference type="ARBA" id="ARBA00023136"/>
    </source>
</evidence>
<name>A0A1I4K5B9_9BACI</name>
<dbReference type="InterPro" id="IPR007353">
    <property type="entry name" value="DUF421"/>
</dbReference>
<evidence type="ECO:0000313" key="10">
    <source>
        <dbReference type="Proteomes" id="UP000199668"/>
    </source>
</evidence>
<keyword evidence="4 7" id="KW-0812">Transmembrane</keyword>
<dbReference type="InterPro" id="IPR023090">
    <property type="entry name" value="UPF0702_alpha/beta_dom_sf"/>
</dbReference>
<comment type="subcellular location">
    <subcellularLocation>
        <location evidence="1">Cell membrane</location>
        <topology evidence="1">Multi-pass membrane protein</topology>
    </subcellularLocation>
</comment>
<dbReference type="PANTHER" id="PTHR34582:SF5">
    <property type="entry name" value="UPF0702 TRANSMEMBRANE PROTEIN YETF"/>
    <property type="match status" value="1"/>
</dbReference>
<feature type="transmembrane region" description="Helical" evidence="7">
    <location>
        <begin position="54"/>
        <end position="72"/>
    </location>
</feature>
<comment type="similarity">
    <text evidence="2">Belongs to the UPF0702 family.</text>
</comment>
<evidence type="ECO:0000256" key="7">
    <source>
        <dbReference type="SAM" id="Phobius"/>
    </source>
</evidence>
<accession>A0A1I4K5B9</accession>
<dbReference type="Pfam" id="PF04239">
    <property type="entry name" value="DUF421"/>
    <property type="match status" value="1"/>
</dbReference>
<evidence type="ECO:0000256" key="1">
    <source>
        <dbReference type="ARBA" id="ARBA00004651"/>
    </source>
</evidence>
<gene>
    <name evidence="9" type="ORF">SAMN04488054_104116</name>
</gene>
<evidence type="ECO:0000256" key="5">
    <source>
        <dbReference type="ARBA" id="ARBA00022989"/>
    </source>
</evidence>
<keyword evidence="6 7" id="KW-0472">Membrane</keyword>
<evidence type="ECO:0000313" key="9">
    <source>
        <dbReference type="EMBL" id="SFL73849.1"/>
    </source>
</evidence>
<dbReference type="Gene3D" id="3.30.240.20">
    <property type="entry name" value="bsu07140 like domains"/>
    <property type="match status" value="2"/>
</dbReference>
<dbReference type="PANTHER" id="PTHR34582">
    <property type="entry name" value="UPF0702 TRANSMEMBRANE PROTEIN YCAP"/>
    <property type="match status" value="1"/>
</dbReference>
<evidence type="ECO:0000256" key="2">
    <source>
        <dbReference type="ARBA" id="ARBA00006448"/>
    </source>
</evidence>
<evidence type="ECO:0000256" key="3">
    <source>
        <dbReference type="ARBA" id="ARBA00022475"/>
    </source>
</evidence>
<organism evidence="9 10">
    <name type="scientific">Salibacterium qingdaonense</name>
    <dbReference type="NCBI Taxonomy" id="266892"/>
    <lineage>
        <taxon>Bacteria</taxon>
        <taxon>Bacillati</taxon>
        <taxon>Bacillota</taxon>
        <taxon>Bacilli</taxon>
        <taxon>Bacillales</taxon>
        <taxon>Bacillaceae</taxon>
    </lineage>
</organism>
<sequence>MLSFIGSLLFLFFTAILVVRLMGKTALAQFTPHDFTAIFFIIAMAMNPIDADSIGKALVGILLIITLHLSFARLSLYNHLNRFLIGEPAILIKHGKLNRSNLKKSRFSLAELLSSVRSQGYKDLTTIQYAILEPNGAISVLPKESTIPVTKHDAGIEPYYQGFPVAVIVEGDIQHEHLKMIDKDETWLKHAVQKAGFGSIRHVFFAVVKDPEHSLIIDNGHGAIREY</sequence>
<evidence type="ECO:0000256" key="4">
    <source>
        <dbReference type="ARBA" id="ARBA00022692"/>
    </source>
</evidence>
<keyword evidence="10" id="KW-1185">Reference proteome</keyword>
<feature type="domain" description="YetF C-terminal" evidence="8">
    <location>
        <begin position="78"/>
        <end position="208"/>
    </location>
</feature>
<dbReference type="STRING" id="266892.SAMN04488054_104116"/>
<proteinExistence type="inferred from homology"/>
<reference evidence="9 10" key="1">
    <citation type="submission" date="2016-10" db="EMBL/GenBank/DDBJ databases">
        <authorList>
            <person name="de Groot N.N."/>
        </authorList>
    </citation>
    <scope>NUCLEOTIDE SEQUENCE [LARGE SCALE GENOMIC DNA]</scope>
    <source>
        <strain evidence="9 10">CGMCC 1.6134</strain>
    </source>
</reference>
<keyword evidence="3" id="KW-1003">Cell membrane</keyword>
<dbReference type="GO" id="GO:0005886">
    <property type="term" value="C:plasma membrane"/>
    <property type="evidence" value="ECO:0007669"/>
    <property type="project" value="UniProtKB-SubCell"/>
</dbReference>
<keyword evidence="5 7" id="KW-1133">Transmembrane helix</keyword>
<dbReference type="RefSeq" id="WP_090925994.1">
    <property type="nucleotide sequence ID" value="NZ_FOTY01000004.1"/>
</dbReference>
<dbReference type="EMBL" id="FOTY01000004">
    <property type="protein sequence ID" value="SFL73849.1"/>
    <property type="molecule type" value="Genomic_DNA"/>
</dbReference>
<protein>
    <submittedName>
        <fullName evidence="9">Uncharacterized membrane protein YcaP, DUF421 family</fullName>
    </submittedName>
</protein>
<dbReference type="Proteomes" id="UP000199668">
    <property type="component" value="Unassembled WGS sequence"/>
</dbReference>
<dbReference type="OrthoDB" id="9778331at2"/>